<feature type="transmembrane region" description="Helical" evidence="8">
    <location>
        <begin position="52"/>
        <end position="71"/>
    </location>
</feature>
<feature type="domain" description="G-protein coupled receptors family 1 profile" evidence="9">
    <location>
        <begin position="31"/>
        <end position="275"/>
    </location>
</feature>
<reference evidence="10" key="1">
    <citation type="submission" date="2021-02" db="EMBL/GenBank/DDBJ databases">
        <title>Comparative genomics reveals that relaxation of natural selection precedes convergent phenotypic evolution of cavefish.</title>
        <authorList>
            <person name="Peng Z."/>
        </authorList>
    </citation>
    <scope>NUCLEOTIDE SEQUENCE</scope>
    <source>
        <tissue evidence="10">Muscle</tissue>
    </source>
</reference>
<protein>
    <submittedName>
        <fullName evidence="10">Leukotriene B4 receptor 1-like</fullName>
    </submittedName>
</protein>
<feature type="transmembrane region" description="Helical" evidence="8">
    <location>
        <begin position="129"/>
        <end position="147"/>
    </location>
</feature>
<evidence type="ECO:0000256" key="2">
    <source>
        <dbReference type="ARBA" id="ARBA00022692"/>
    </source>
</evidence>
<evidence type="ECO:0000256" key="1">
    <source>
        <dbReference type="ARBA" id="ARBA00004370"/>
    </source>
</evidence>
<dbReference type="GO" id="GO:0009897">
    <property type="term" value="C:external side of plasma membrane"/>
    <property type="evidence" value="ECO:0007669"/>
    <property type="project" value="TreeGrafter"/>
</dbReference>
<evidence type="ECO:0000256" key="4">
    <source>
        <dbReference type="ARBA" id="ARBA00023040"/>
    </source>
</evidence>
<dbReference type="AlphaFoldDB" id="A0A9W8CCZ3"/>
<evidence type="ECO:0000256" key="5">
    <source>
        <dbReference type="ARBA" id="ARBA00023136"/>
    </source>
</evidence>
<evidence type="ECO:0000259" key="9">
    <source>
        <dbReference type="PROSITE" id="PS50262"/>
    </source>
</evidence>
<feature type="transmembrane region" description="Helical" evidence="8">
    <location>
        <begin position="258"/>
        <end position="278"/>
    </location>
</feature>
<dbReference type="InterPro" id="IPR050119">
    <property type="entry name" value="CCR1-9-like"/>
</dbReference>
<name>A0A9W8CCZ3_TRIRA</name>
<dbReference type="Gene3D" id="1.20.1070.10">
    <property type="entry name" value="Rhodopsin 7-helix transmembrane proteins"/>
    <property type="match status" value="1"/>
</dbReference>
<keyword evidence="11" id="KW-1185">Reference proteome</keyword>
<dbReference type="GO" id="GO:0019722">
    <property type="term" value="P:calcium-mediated signaling"/>
    <property type="evidence" value="ECO:0007669"/>
    <property type="project" value="TreeGrafter"/>
</dbReference>
<comment type="subcellular location">
    <subcellularLocation>
        <location evidence="1">Membrane</location>
    </subcellularLocation>
</comment>
<dbReference type="Proteomes" id="UP001059041">
    <property type="component" value="Linkage Group LG1"/>
</dbReference>
<keyword evidence="6 10" id="KW-0675">Receptor</keyword>
<feature type="transmembrane region" description="Helical" evidence="8">
    <location>
        <begin position="167"/>
        <end position="190"/>
    </location>
</feature>
<evidence type="ECO:0000313" key="11">
    <source>
        <dbReference type="Proteomes" id="UP001059041"/>
    </source>
</evidence>
<keyword evidence="5 8" id="KW-0472">Membrane</keyword>
<feature type="transmembrane region" description="Helical" evidence="8">
    <location>
        <begin position="87"/>
        <end position="108"/>
    </location>
</feature>
<dbReference type="PROSITE" id="PS50262">
    <property type="entry name" value="G_PROTEIN_RECEP_F1_2"/>
    <property type="match status" value="1"/>
</dbReference>
<keyword evidence="3 8" id="KW-1133">Transmembrane helix</keyword>
<dbReference type="GO" id="GO:0007204">
    <property type="term" value="P:positive regulation of cytosolic calcium ion concentration"/>
    <property type="evidence" value="ECO:0007669"/>
    <property type="project" value="TreeGrafter"/>
</dbReference>
<dbReference type="EMBL" id="JAFHDT010000001">
    <property type="protein sequence ID" value="KAI7814874.1"/>
    <property type="molecule type" value="Genomic_DNA"/>
</dbReference>
<dbReference type="PANTHER" id="PTHR10489:SF946">
    <property type="entry name" value="LEUKOTRIENE B4 RECEPTOR 1-LIKE"/>
    <property type="match status" value="1"/>
</dbReference>
<feature type="transmembrane region" description="Helical" evidence="8">
    <location>
        <begin position="20"/>
        <end position="40"/>
    </location>
</feature>
<evidence type="ECO:0000256" key="8">
    <source>
        <dbReference type="SAM" id="Phobius"/>
    </source>
</evidence>
<dbReference type="PRINTS" id="PR00237">
    <property type="entry name" value="GPCRRHODOPSN"/>
</dbReference>
<dbReference type="Pfam" id="PF00001">
    <property type="entry name" value="7tm_1"/>
    <property type="match status" value="1"/>
</dbReference>
<keyword evidence="2 8" id="KW-0812">Transmembrane</keyword>
<keyword evidence="4" id="KW-0297">G-protein coupled receptor</keyword>
<dbReference type="GO" id="GO:0016493">
    <property type="term" value="F:C-C chemokine receptor activity"/>
    <property type="evidence" value="ECO:0007669"/>
    <property type="project" value="TreeGrafter"/>
</dbReference>
<organism evidence="10 11">
    <name type="scientific">Triplophysa rosa</name>
    <name type="common">Cave loach</name>
    <dbReference type="NCBI Taxonomy" id="992332"/>
    <lineage>
        <taxon>Eukaryota</taxon>
        <taxon>Metazoa</taxon>
        <taxon>Chordata</taxon>
        <taxon>Craniata</taxon>
        <taxon>Vertebrata</taxon>
        <taxon>Euteleostomi</taxon>
        <taxon>Actinopterygii</taxon>
        <taxon>Neopterygii</taxon>
        <taxon>Teleostei</taxon>
        <taxon>Ostariophysi</taxon>
        <taxon>Cypriniformes</taxon>
        <taxon>Nemacheilidae</taxon>
        <taxon>Triplophysa</taxon>
    </lineage>
</organism>
<accession>A0A9W8CCZ3</accession>
<feature type="transmembrane region" description="Helical" evidence="8">
    <location>
        <begin position="211"/>
        <end position="238"/>
    </location>
</feature>
<evidence type="ECO:0000256" key="7">
    <source>
        <dbReference type="ARBA" id="ARBA00023224"/>
    </source>
</evidence>
<gene>
    <name evidence="10" type="ORF">IRJ41_024140</name>
</gene>
<keyword evidence="7" id="KW-0807">Transducer</keyword>
<dbReference type="PANTHER" id="PTHR10489">
    <property type="entry name" value="CELL ADHESION MOLECULE"/>
    <property type="match status" value="1"/>
</dbReference>
<dbReference type="GO" id="GO:0006955">
    <property type="term" value="P:immune response"/>
    <property type="evidence" value="ECO:0007669"/>
    <property type="project" value="TreeGrafter"/>
</dbReference>
<comment type="caution">
    <text evidence="10">The sequence shown here is derived from an EMBL/GenBank/DDBJ whole genome shotgun (WGS) entry which is preliminary data.</text>
</comment>
<evidence type="ECO:0000313" key="10">
    <source>
        <dbReference type="EMBL" id="KAI7814874.1"/>
    </source>
</evidence>
<dbReference type="InterPro" id="IPR000276">
    <property type="entry name" value="GPCR_Rhodpsn"/>
</dbReference>
<dbReference type="GO" id="GO:0060326">
    <property type="term" value="P:cell chemotaxis"/>
    <property type="evidence" value="ECO:0007669"/>
    <property type="project" value="TreeGrafter"/>
</dbReference>
<sequence>MQVPDNSTHWTPENKTSSAMFGICIILGIPGNLAVVVVIITRVKKKSYTLQLILNLAVSDIICLLTIPLWINNHLNGWNLGKSACRFFVVVLYVSVVSNLLTVTLMSVQRYVHVLYPHIWAKLGRRGEMALLISLWMISLVFSGPYFLIYKAGENECELISSGDGRLLVLCSETILCFIFPFLIMLIFYLRLYKKVKQKTFFRHQRMTKMVICILVIFFVVWCPYHVFNLVEIAAIMLRFSYQHTSEKVLDFVHHHRRIVEGFAAFNTCVNPFLYAFSFRNLCRKHKRTEKENSVTKGSTEI</sequence>
<evidence type="ECO:0000256" key="6">
    <source>
        <dbReference type="ARBA" id="ARBA00023170"/>
    </source>
</evidence>
<dbReference type="OrthoDB" id="5968937at2759"/>
<dbReference type="InterPro" id="IPR017452">
    <property type="entry name" value="GPCR_Rhodpsn_7TM"/>
</dbReference>
<evidence type="ECO:0000256" key="3">
    <source>
        <dbReference type="ARBA" id="ARBA00022989"/>
    </source>
</evidence>
<dbReference type="GO" id="GO:0019957">
    <property type="term" value="F:C-C chemokine binding"/>
    <property type="evidence" value="ECO:0007669"/>
    <property type="project" value="TreeGrafter"/>
</dbReference>
<proteinExistence type="predicted"/>
<dbReference type="SUPFAM" id="SSF81321">
    <property type="entry name" value="Family A G protein-coupled receptor-like"/>
    <property type="match status" value="1"/>
</dbReference>